<dbReference type="InterPro" id="IPR004547">
    <property type="entry name" value="Glucosamine6P_isomerase"/>
</dbReference>
<dbReference type="EMBL" id="CP063169">
    <property type="protein sequence ID" value="QOR70593.1"/>
    <property type="molecule type" value="Genomic_DNA"/>
</dbReference>
<dbReference type="InterPro" id="IPR006148">
    <property type="entry name" value="Glc/Gal-6P_isomerase"/>
</dbReference>
<protein>
    <submittedName>
        <fullName evidence="3">6-phosphogluconolactonase</fullName>
    </submittedName>
</protein>
<gene>
    <name evidence="3" type="ORF">IM660_18745</name>
</gene>
<dbReference type="Pfam" id="PF01182">
    <property type="entry name" value="Glucosamine_iso"/>
    <property type="match status" value="1"/>
</dbReference>
<dbReference type="RefSeq" id="WP_193497268.1">
    <property type="nucleotide sequence ID" value="NZ_CP063169.1"/>
</dbReference>
<dbReference type="Proteomes" id="UP000593758">
    <property type="component" value="Chromosome"/>
</dbReference>
<evidence type="ECO:0000256" key="1">
    <source>
        <dbReference type="ARBA" id="ARBA00023277"/>
    </source>
</evidence>
<accession>A0A7M1SVE6</accession>
<dbReference type="SUPFAM" id="SSF100950">
    <property type="entry name" value="NagB/RpiA/CoA transferase-like"/>
    <property type="match status" value="1"/>
</dbReference>
<dbReference type="GO" id="GO:0019262">
    <property type="term" value="P:N-acetylneuraminate catabolic process"/>
    <property type="evidence" value="ECO:0007669"/>
    <property type="project" value="TreeGrafter"/>
</dbReference>
<dbReference type="InterPro" id="IPR037171">
    <property type="entry name" value="NagB/RpiA_transferase-like"/>
</dbReference>
<organism evidence="3 4">
    <name type="scientific">Ruania alkalisoli</name>
    <dbReference type="NCBI Taxonomy" id="2779775"/>
    <lineage>
        <taxon>Bacteria</taxon>
        <taxon>Bacillati</taxon>
        <taxon>Actinomycetota</taxon>
        <taxon>Actinomycetes</taxon>
        <taxon>Micrococcales</taxon>
        <taxon>Ruaniaceae</taxon>
        <taxon>Ruania</taxon>
    </lineage>
</organism>
<name>A0A7M1SVE6_9MICO</name>
<sequence length="269" mass="28374">MLPTDVPDQDCRVTVGAGVQEAAGAAARTVADAIVDAVRRRGVARVIFASAPSQEAMLAVLARDERIDWSKVRSFHMDEYLDLAMDRPQAFGQWLADRLPLAALPGFERIRADTEDGADEIARYGALITAAPVDVTCLGVGVNGHIAFNEPGITDFADSAWVREVTLDLVSRQQQVDDGLFADVSDVPARALTLTVPALASASLMVCTVLGAQKAPAVARALTGPVESACPASRLQDHPRALWFLDPDAARELSTTPGPGGLTASSSMA</sequence>
<feature type="domain" description="Glucosamine/galactosamine-6-phosphate isomerase" evidence="2">
    <location>
        <begin position="20"/>
        <end position="243"/>
    </location>
</feature>
<evidence type="ECO:0000313" key="3">
    <source>
        <dbReference type="EMBL" id="QOR70593.1"/>
    </source>
</evidence>
<dbReference type="PANTHER" id="PTHR11280">
    <property type="entry name" value="GLUCOSAMINE-6-PHOSPHATE ISOMERASE"/>
    <property type="match status" value="1"/>
</dbReference>
<keyword evidence="1" id="KW-0119">Carbohydrate metabolism</keyword>
<proteinExistence type="predicted"/>
<evidence type="ECO:0000313" key="4">
    <source>
        <dbReference type="Proteomes" id="UP000593758"/>
    </source>
</evidence>
<keyword evidence="4" id="KW-1185">Reference proteome</keyword>
<dbReference type="GO" id="GO:0042802">
    <property type="term" value="F:identical protein binding"/>
    <property type="evidence" value="ECO:0007669"/>
    <property type="project" value="TreeGrafter"/>
</dbReference>
<dbReference type="GO" id="GO:0006043">
    <property type="term" value="P:glucosamine catabolic process"/>
    <property type="evidence" value="ECO:0007669"/>
    <property type="project" value="TreeGrafter"/>
</dbReference>
<reference evidence="3 4" key="1">
    <citation type="submission" date="2020-10" db="EMBL/GenBank/DDBJ databases">
        <title>Haloactinobacterium sp. RN3S43, a bacterium isolated from saline soil.</title>
        <authorList>
            <person name="Sun J.-Q."/>
        </authorList>
    </citation>
    <scope>NUCLEOTIDE SEQUENCE [LARGE SCALE GENOMIC DNA]</scope>
    <source>
        <strain evidence="3 4">RN3S43</strain>
    </source>
</reference>
<dbReference type="GO" id="GO:0005975">
    <property type="term" value="P:carbohydrate metabolic process"/>
    <property type="evidence" value="ECO:0007669"/>
    <property type="project" value="InterPro"/>
</dbReference>
<dbReference type="GO" id="GO:0004342">
    <property type="term" value="F:glucosamine-6-phosphate deaminase activity"/>
    <property type="evidence" value="ECO:0007669"/>
    <property type="project" value="InterPro"/>
</dbReference>
<evidence type="ECO:0000259" key="2">
    <source>
        <dbReference type="Pfam" id="PF01182"/>
    </source>
</evidence>
<dbReference type="KEGG" id="halt:IM660_18745"/>
<dbReference type="GO" id="GO:0006046">
    <property type="term" value="P:N-acetylglucosamine catabolic process"/>
    <property type="evidence" value="ECO:0007669"/>
    <property type="project" value="TreeGrafter"/>
</dbReference>
<dbReference type="PANTHER" id="PTHR11280:SF6">
    <property type="entry name" value="GLUCOSAMINE-6-PHOSPHATE ISOMERASE NAGB"/>
    <property type="match status" value="1"/>
</dbReference>
<dbReference type="Gene3D" id="3.40.50.1360">
    <property type="match status" value="1"/>
</dbReference>
<dbReference type="AlphaFoldDB" id="A0A7M1SVE6"/>
<dbReference type="GO" id="GO:0005737">
    <property type="term" value="C:cytoplasm"/>
    <property type="evidence" value="ECO:0007669"/>
    <property type="project" value="TreeGrafter"/>
</dbReference>